<sequence>MSTTTPAAPARADRRPGLVHTFGGRSLGLLVALVVVVAAVALSLAVGSKQIPLGTVVDALTAYDGSADHVVVHDLRVPRTLLGLLVGAALGVSGALIQGMTRNPLADPGILGVNAGAGFGVVLSVALLGATQASTFVWFAFAGAIVATVAVYLVGSQGRGGATPVRLTLAGIALGAFLGGLTLGVTLLDPSAFDRLRAWGGTSGAWGSGSIAGATPATVGDVAPFILCGLLLALLISRPLDAVALGDDLAASLGAHVGRTRLLVGVAITLMCGAATAGAGPVAFVGLMVPHVARWTVGPVQRWIVPYSALLGAVLVLVSDVLGRVVARPGEVPVGIITAFVGAPVLIALVRRTRMSGL</sequence>
<reference evidence="9" key="2">
    <citation type="submission" date="2020-09" db="EMBL/GenBank/DDBJ databases">
        <authorList>
            <person name="Yu Y."/>
        </authorList>
    </citation>
    <scope>NUCLEOTIDE SEQUENCE</scope>
    <source>
        <strain evidence="9">KCTC 49039</strain>
    </source>
</reference>
<dbReference type="PANTHER" id="PTHR30472">
    <property type="entry name" value="FERRIC ENTEROBACTIN TRANSPORT SYSTEM PERMEASE PROTEIN"/>
    <property type="match status" value="1"/>
</dbReference>
<dbReference type="FunFam" id="1.10.3470.10:FF:000001">
    <property type="entry name" value="Vitamin B12 ABC transporter permease BtuC"/>
    <property type="match status" value="1"/>
</dbReference>
<dbReference type="AlphaFoldDB" id="A0A927J1A3"/>
<name>A0A927J1A3_9MICO</name>
<protein>
    <submittedName>
        <fullName evidence="9">Iron chelate uptake ABC transporter family permease subunit</fullName>
    </submittedName>
</protein>
<proteinExistence type="inferred from homology"/>
<evidence type="ECO:0000313" key="10">
    <source>
        <dbReference type="Proteomes" id="UP000610846"/>
    </source>
</evidence>
<organism evidence="9 10">
    <name type="scientific">Cellulosimicrobium arenosum</name>
    <dbReference type="NCBI Taxonomy" id="2708133"/>
    <lineage>
        <taxon>Bacteria</taxon>
        <taxon>Bacillati</taxon>
        <taxon>Actinomycetota</taxon>
        <taxon>Actinomycetes</taxon>
        <taxon>Micrococcales</taxon>
        <taxon>Promicromonosporaceae</taxon>
        <taxon>Cellulosimicrobium</taxon>
    </lineage>
</organism>
<evidence type="ECO:0000256" key="1">
    <source>
        <dbReference type="ARBA" id="ARBA00004651"/>
    </source>
</evidence>
<evidence type="ECO:0000256" key="7">
    <source>
        <dbReference type="ARBA" id="ARBA00023136"/>
    </source>
</evidence>
<evidence type="ECO:0000256" key="5">
    <source>
        <dbReference type="ARBA" id="ARBA00022692"/>
    </source>
</evidence>
<evidence type="ECO:0000256" key="2">
    <source>
        <dbReference type="ARBA" id="ARBA00007935"/>
    </source>
</evidence>
<keyword evidence="5 8" id="KW-0812">Transmembrane</keyword>
<dbReference type="PANTHER" id="PTHR30472:SF1">
    <property type="entry name" value="FE(3+) DICITRATE TRANSPORT SYSTEM PERMEASE PROTEIN FECC-RELATED"/>
    <property type="match status" value="1"/>
</dbReference>
<feature type="transmembrane region" description="Helical" evidence="8">
    <location>
        <begin position="167"/>
        <end position="188"/>
    </location>
</feature>
<dbReference type="RefSeq" id="WP_191829606.1">
    <property type="nucleotide sequence ID" value="NZ_JACYHB010000011.1"/>
</dbReference>
<feature type="transmembrane region" description="Helical" evidence="8">
    <location>
        <begin position="136"/>
        <end position="155"/>
    </location>
</feature>
<dbReference type="SUPFAM" id="SSF81345">
    <property type="entry name" value="ABC transporter involved in vitamin B12 uptake, BtuC"/>
    <property type="match status" value="1"/>
</dbReference>
<feature type="transmembrane region" description="Helical" evidence="8">
    <location>
        <begin position="27"/>
        <end position="46"/>
    </location>
</feature>
<dbReference type="Gene3D" id="1.10.3470.10">
    <property type="entry name" value="ABC transporter involved in vitamin B12 uptake, BtuC"/>
    <property type="match status" value="1"/>
</dbReference>
<comment type="subcellular location">
    <subcellularLocation>
        <location evidence="1">Cell membrane</location>
        <topology evidence="1">Multi-pass membrane protein</topology>
    </subcellularLocation>
</comment>
<accession>A0A927J1A3</accession>
<dbReference type="InterPro" id="IPR000522">
    <property type="entry name" value="ABC_transptr_permease_BtuC"/>
</dbReference>
<keyword evidence="4" id="KW-1003">Cell membrane</keyword>
<keyword evidence="10" id="KW-1185">Reference proteome</keyword>
<dbReference type="EMBL" id="JACYHB010000011">
    <property type="protein sequence ID" value="MBD8080032.1"/>
    <property type="molecule type" value="Genomic_DNA"/>
</dbReference>
<gene>
    <name evidence="9" type="ORF">IF651_13310</name>
</gene>
<reference evidence="9" key="1">
    <citation type="journal article" date="2018" name="Curr. Microbiol.">
        <title>Cellulosimicrobium arenosum sp. nov., Isolated from Marine Sediment Sand.</title>
        <authorList>
            <person name="Oh M."/>
            <person name="Kim J.H."/>
            <person name="Yoon J.H."/>
            <person name="Schumann P."/>
            <person name="Kim W."/>
        </authorList>
    </citation>
    <scope>NUCLEOTIDE SEQUENCE</scope>
    <source>
        <strain evidence="9">KCTC 49039</strain>
    </source>
</reference>
<dbReference type="Pfam" id="PF01032">
    <property type="entry name" value="FecCD"/>
    <property type="match status" value="1"/>
</dbReference>
<keyword evidence="3" id="KW-0813">Transport</keyword>
<feature type="transmembrane region" description="Helical" evidence="8">
    <location>
        <begin position="304"/>
        <end position="325"/>
    </location>
</feature>
<evidence type="ECO:0000256" key="6">
    <source>
        <dbReference type="ARBA" id="ARBA00022989"/>
    </source>
</evidence>
<feature type="transmembrane region" description="Helical" evidence="8">
    <location>
        <begin position="109"/>
        <end position="130"/>
    </location>
</feature>
<feature type="transmembrane region" description="Helical" evidence="8">
    <location>
        <begin position="262"/>
        <end position="284"/>
    </location>
</feature>
<keyword evidence="7 8" id="KW-0472">Membrane</keyword>
<evidence type="ECO:0000256" key="4">
    <source>
        <dbReference type="ARBA" id="ARBA00022475"/>
    </source>
</evidence>
<feature type="transmembrane region" description="Helical" evidence="8">
    <location>
        <begin position="80"/>
        <end position="97"/>
    </location>
</feature>
<evidence type="ECO:0000313" key="9">
    <source>
        <dbReference type="EMBL" id="MBD8080032.1"/>
    </source>
</evidence>
<dbReference type="GO" id="GO:0005886">
    <property type="term" value="C:plasma membrane"/>
    <property type="evidence" value="ECO:0007669"/>
    <property type="project" value="UniProtKB-SubCell"/>
</dbReference>
<dbReference type="Proteomes" id="UP000610846">
    <property type="component" value="Unassembled WGS sequence"/>
</dbReference>
<dbReference type="CDD" id="cd06550">
    <property type="entry name" value="TM_ABC_iron-siderophores_like"/>
    <property type="match status" value="1"/>
</dbReference>
<feature type="transmembrane region" description="Helical" evidence="8">
    <location>
        <begin position="332"/>
        <end position="350"/>
    </location>
</feature>
<comment type="caution">
    <text evidence="9">The sequence shown here is derived from an EMBL/GenBank/DDBJ whole genome shotgun (WGS) entry which is preliminary data.</text>
</comment>
<feature type="transmembrane region" description="Helical" evidence="8">
    <location>
        <begin position="222"/>
        <end position="241"/>
    </location>
</feature>
<keyword evidence="6 8" id="KW-1133">Transmembrane helix</keyword>
<comment type="similarity">
    <text evidence="2">Belongs to the binding-protein-dependent transport system permease family. FecCD subfamily.</text>
</comment>
<evidence type="ECO:0000256" key="8">
    <source>
        <dbReference type="SAM" id="Phobius"/>
    </source>
</evidence>
<evidence type="ECO:0000256" key="3">
    <source>
        <dbReference type="ARBA" id="ARBA00022448"/>
    </source>
</evidence>
<dbReference type="GO" id="GO:0033214">
    <property type="term" value="P:siderophore-iron import into cell"/>
    <property type="evidence" value="ECO:0007669"/>
    <property type="project" value="TreeGrafter"/>
</dbReference>
<dbReference type="GO" id="GO:0022857">
    <property type="term" value="F:transmembrane transporter activity"/>
    <property type="evidence" value="ECO:0007669"/>
    <property type="project" value="InterPro"/>
</dbReference>
<dbReference type="InterPro" id="IPR037294">
    <property type="entry name" value="ABC_BtuC-like"/>
</dbReference>